<comment type="caution">
    <text evidence="5">The sequence shown here is derived from an EMBL/GenBank/DDBJ whole genome shotgun (WGS) entry which is preliminary data.</text>
</comment>
<dbReference type="Proteomes" id="UP001378188">
    <property type="component" value="Unassembled WGS sequence"/>
</dbReference>
<dbReference type="InterPro" id="IPR039422">
    <property type="entry name" value="MarR/SlyA-like"/>
</dbReference>
<dbReference type="EMBL" id="JAZHOF010000001">
    <property type="protein sequence ID" value="MEJ8570292.1"/>
    <property type="molecule type" value="Genomic_DNA"/>
</dbReference>
<evidence type="ECO:0000313" key="5">
    <source>
        <dbReference type="EMBL" id="MEJ8570292.1"/>
    </source>
</evidence>
<accession>A0AAW9RJE8</accession>
<proteinExistence type="predicted"/>
<evidence type="ECO:0000256" key="2">
    <source>
        <dbReference type="ARBA" id="ARBA00023125"/>
    </source>
</evidence>
<feature type="domain" description="HTH marR-type" evidence="4">
    <location>
        <begin position="5"/>
        <end position="136"/>
    </location>
</feature>
<dbReference type="PANTHER" id="PTHR33164">
    <property type="entry name" value="TRANSCRIPTIONAL REGULATOR, MARR FAMILY"/>
    <property type="match status" value="1"/>
</dbReference>
<dbReference type="PANTHER" id="PTHR33164:SF64">
    <property type="entry name" value="TRANSCRIPTIONAL REGULATOR SLYA"/>
    <property type="match status" value="1"/>
</dbReference>
<name>A0AAW9RJE8_9HYPH</name>
<dbReference type="InterPro" id="IPR036388">
    <property type="entry name" value="WH-like_DNA-bd_sf"/>
</dbReference>
<dbReference type="InterPro" id="IPR036390">
    <property type="entry name" value="WH_DNA-bd_sf"/>
</dbReference>
<dbReference type="InterPro" id="IPR000835">
    <property type="entry name" value="HTH_MarR-typ"/>
</dbReference>
<organism evidence="5 6">
    <name type="scientific">Microbaculum marinum</name>
    <dbReference type="NCBI Taxonomy" id="1764581"/>
    <lineage>
        <taxon>Bacteria</taxon>
        <taxon>Pseudomonadati</taxon>
        <taxon>Pseudomonadota</taxon>
        <taxon>Alphaproteobacteria</taxon>
        <taxon>Hyphomicrobiales</taxon>
        <taxon>Tepidamorphaceae</taxon>
        <taxon>Microbaculum</taxon>
    </lineage>
</organism>
<dbReference type="PROSITE" id="PS50995">
    <property type="entry name" value="HTH_MARR_2"/>
    <property type="match status" value="1"/>
</dbReference>
<dbReference type="Gene3D" id="1.10.10.10">
    <property type="entry name" value="Winged helix-like DNA-binding domain superfamily/Winged helix DNA-binding domain"/>
    <property type="match status" value="1"/>
</dbReference>
<gene>
    <name evidence="5" type="ORF">V3328_02305</name>
</gene>
<dbReference type="PRINTS" id="PR00598">
    <property type="entry name" value="HTHMARR"/>
</dbReference>
<evidence type="ECO:0000313" key="6">
    <source>
        <dbReference type="Proteomes" id="UP001378188"/>
    </source>
</evidence>
<keyword evidence="6" id="KW-1185">Reference proteome</keyword>
<keyword evidence="3" id="KW-0804">Transcription</keyword>
<evidence type="ECO:0000256" key="1">
    <source>
        <dbReference type="ARBA" id="ARBA00023015"/>
    </source>
</evidence>
<reference evidence="5 6" key="1">
    <citation type="submission" date="2024-02" db="EMBL/GenBank/DDBJ databases">
        <title>Genome analysis and characterization of Microbaculum marinisediminis sp. nov., isolated from marine sediment.</title>
        <authorList>
            <person name="Du Z.-J."/>
            <person name="Ye Y.-Q."/>
            <person name="Zhang Z.-R."/>
            <person name="Yuan S.-M."/>
            <person name="Zhang X.-Y."/>
        </authorList>
    </citation>
    <scope>NUCLEOTIDE SEQUENCE [LARGE SCALE GENOMIC DNA]</scope>
    <source>
        <strain evidence="5 6">SDUM1044001</strain>
    </source>
</reference>
<dbReference type="PROSITE" id="PS01117">
    <property type="entry name" value="HTH_MARR_1"/>
    <property type="match status" value="1"/>
</dbReference>
<protein>
    <submittedName>
        <fullName evidence="5">MarR family transcriptional regulator</fullName>
    </submittedName>
</protein>
<dbReference type="Pfam" id="PF12802">
    <property type="entry name" value="MarR_2"/>
    <property type="match status" value="1"/>
</dbReference>
<dbReference type="AlphaFoldDB" id="A0AAW9RJE8"/>
<dbReference type="GO" id="GO:0003677">
    <property type="term" value="F:DNA binding"/>
    <property type="evidence" value="ECO:0007669"/>
    <property type="project" value="UniProtKB-KW"/>
</dbReference>
<dbReference type="SMART" id="SM00347">
    <property type="entry name" value="HTH_MARR"/>
    <property type="match status" value="1"/>
</dbReference>
<evidence type="ECO:0000259" key="4">
    <source>
        <dbReference type="PROSITE" id="PS50995"/>
    </source>
</evidence>
<dbReference type="InterPro" id="IPR023187">
    <property type="entry name" value="Tscrpt_reg_MarR-type_CS"/>
</dbReference>
<dbReference type="GO" id="GO:0006950">
    <property type="term" value="P:response to stress"/>
    <property type="evidence" value="ECO:0007669"/>
    <property type="project" value="TreeGrafter"/>
</dbReference>
<sequence length="136" mass="15735">MTKFDEKLVWMLARANRRLEHELERELKPRGVPLEQFRALEALHQRGPMPMSELAEAAFVERSTMTKIVDRMVAAGHVFRAPDEEDRRRINIVPTDEGLALHDKLSAISVDLEERITRILDEPRTQTLRRLLASLA</sequence>
<dbReference type="GO" id="GO:0003700">
    <property type="term" value="F:DNA-binding transcription factor activity"/>
    <property type="evidence" value="ECO:0007669"/>
    <property type="project" value="InterPro"/>
</dbReference>
<dbReference type="SUPFAM" id="SSF46785">
    <property type="entry name" value="Winged helix' DNA-binding domain"/>
    <property type="match status" value="1"/>
</dbReference>
<keyword evidence="1" id="KW-0805">Transcription regulation</keyword>
<keyword evidence="2" id="KW-0238">DNA-binding</keyword>
<evidence type="ECO:0000256" key="3">
    <source>
        <dbReference type="ARBA" id="ARBA00023163"/>
    </source>
</evidence>
<dbReference type="RefSeq" id="WP_340328025.1">
    <property type="nucleotide sequence ID" value="NZ_JAZHOF010000001.1"/>
</dbReference>